<dbReference type="PANTHER" id="PTHR47785:SF3">
    <property type="entry name" value="ZN(2)-C6 FUNGAL-TYPE DOMAIN-CONTAINING PROTEIN"/>
    <property type="match status" value="1"/>
</dbReference>
<evidence type="ECO:0000256" key="2">
    <source>
        <dbReference type="ARBA" id="ARBA00023015"/>
    </source>
</evidence>
<dbReference type="Proteomes" id="UP001610334">
    <property type="component" value="Unassembled WGS sequence"/>
</dbReference>
<evidence type="ECO:0000256" key="6">
    <source>
        <dbReference type="SAM" id="MobiDB-lite"/>
    </source>
</evidence>
<keyword evidence="1" id="KW-0479">Metal-binding</keyword>
<reference evidence="8 9" key="1">
    <citation type="submission" date="2024-07" db="EMBL/GenBank/DDBJ databases">
        <title>Section-level genome sequencing and comparative genomics of Aspergillus sections Usti and Cavernicolus.</title>
        <authorList>
            <consortium name="Lawrence Berkeley National Laboratory"/>
            <person name="Nybo J.L."/>
            <person name="Vesth T.C."/>
            <person name="Theobald S."/>
            <person name="Frisvad J.C."/>
            <person name="Larsen T.O."/>
            <person name="Kjaerboelling I."/>
            <person name="Rothschild-Mancinelli K."/>
            <person name="Lyhne E.K."/>
            <person name="Kogle M.E."/>
            <person name="Barry K."/>
            <person name="Clum A."/>
            <person name="Na H."/>
            <person name="Ledsgaard L."/>
            <person name="Lin J."/>
            <person name="Lipzen A."/>
            <person name="Kuo A."/>
            <person name="Riley R."/>
            <person name="Mondo S."/>
            <person name="Labutti K."/>
            <person name="Haridas S."/>
            <person name="Pangalinan J."/>
            <person name="Salamov A.A."/>
            <person name="Simmons B.A."/>
            <person name="Magnuson J.K."/>
            <person name="Chen J."/>
            <person name="Drula E."/>
            <person name="Henrissat B."/>
            <person name="Wiebenga A."/>
            <person name="Lubbers R.J."/>
            <person name="Gomes A.C."/>
            <person name="Makela M.R."/>
            <person name="Stajich J."/>
            <person name="Grigoriev I.V."/>
            <person name="Mortensen U.H."/>
            <person name="De Vries R.P."/>
            <person name="Baker S.E."/>
            <person name="Andersen M.R."/>
        </authorList>
    </citation>
    <scope>NUCLEOTIDE SEQUENCE [LARGE SCALE GENOMIC DNA]</scope>
    <source>
        <strain evidence="8 9">CBS 588.65</strain>
    </source>
</reference>
<keyword evidence="9" id="KW-1185">Reference proteome</keyword>
<organism evidence="8 9">
    <name type="scientific">Aspergillus granulosus</name>
    <dbReference type="NCBI Taxonomy" id="176169"/>
    <lineage>
        <taxon>Eukaryota</taxon>
        <taxon>Fungi</taxon>
        <taxon>Dikarya</taxon>
        <taxon>Ascomycota</taxon>
        <taxon>Pezizomycotina</taxon>
        <taxon>Eurotiomycetes</taxon>
        <taxon>Eurotiomycetidae</taxon>
        <taxon>Eurotiales</taxon>
        <taxon>Aspergillaceae</taxon>
        <taxon>Aspergillus</taxon>
        <taxon>Aspergillus subgen. Nidulantes</taxon>
    </lineage>
</organism>
<dbReference type="InterPro" id="IPR036864">
    <property type="entry name" value="Zn2-C6_fun-type_DNA-bd_sf"/>
</dbReference>
<keyword evidence="2" id="KW-0805">Transcription regulation</keyword>
<keyword evidence="4" id="KW-0804">Transcription</keyword>
<dbReference type="SUPFAM" id="SSF57701">
    <property type="entry name" value="Zn2/Cys6 DNA-binding domain"/>
    <property type="match status" value="1"/>
</dbReference>
<dbReference type="EMBL" id="JBFXLT010000046">
    <property type="protein sequence ID" value="KAL2812632.1"/>
    <property type="molecule type" value="Genomic_DNA"/>
</dbReference>
<dbReference type="Pfam" id="PF00172">
    <property type="entry name" value="Zn_clus"/>
    <property type="match status" value="1"/>
</dbReference>
<evidence type="ECO:0000256" key="4">
    <source>
        <dbReference type="ARBA" id="ARBA00023163"/>
    </source>
</evidence>
<feature type="domain" description="Zn(2)-C6 fungal-type" evidence="7">
    <location>
        <begin position="4"/>
        <end position="34"/>
    </location>
</feature>
<evidence type="ECO:0000313" key="8">
    <source>
        <dbReference type="EMBL" id="KAL2812632.1"/>
    </source>
</evidence>
<dbReference type="SMART" id="SM00066">
    <property type="entry name" value="GAL4"/>
    <property type="match status" value="1"/>
</dbReference>
<evidence type="ECO:0000259" key="7">
    <source>
        <dbReference type="PROSITE" id="PS50048"/>
    </source>
</evidence>
<dbReference type="CDD" id="cd12148">
    <property type="entry name" value="fungal_TF_MHR"/>
    <property type="match status" value="1"/>
</dbReference>
<keyword evidence="3" id="KW-0238">DNA-binding</keyword>
<keyword evidence="5" id="KW-0539">Nucleus</keyword>
<evidence type="ECO:0000256" key="5">
    <source>
        <dbReference type="ARBA" id="ARBA00023242"/>
    </source>
</evidence>
<dbReference type="InterPro" id="IPR053181">
    <property type="entry name" value="EcdB-like_regulator"/>
</dbReference>
<accession>A0ABR4HAY7</accession>
<dbReference type="InterPro" id="IPR007219">
    <property type="entry name" value="XnlR_reg_dom"/>
</dbReference>
<evidence type="ECO:0000256" key="1">
    <source>
        <dbReference type="ARBA" id="ARBA00022723"/>
    </source>
</evidence>
<name>A0ABR4HAY7_9EURO</name>
<dbReference type="Pfam" id="PF04082">
    <property type="entry name" value="Fungal_trans"/>
    <property type="match status" value="1"/>
</dbReference>
<feature type="region of interest" description="Disordered" evidence="6">
    <location>
        <begin position="67"/>
        <end position="87"/>
    </location>
</feature>
<evidence type="ECO:0000256" key="3">
    <source>
        <dbReference type="ARBA" id="ARBA00023125"/>
    </source>
</evidence>
<comment type="caution">
    <text evidence="8">The sequence shown here is derived from an EMBL/GenBank/DDBJ whole genome shotgun (WGS) entry which is preliminary data.</text>
</comment>
<dbReference type="PROSITE" id="PS50048">
    <property type="entry name" value="ZN2_CY6_FUNGAL_2"/>
    <property type="match status" value="1"/>
</dbReference>
<protein>
    <recommendedName>
        <fullName evidence="7">Zn(2)-C6 fungal-type domain-containing protein</fullName>
    </recommendedName>
</protein>
<gene>
    <name evidence="8" type="ORF">BJX63DRAFT_443406</name>
</gene>
<dbReference type="InterPro" id="IPR001138">
    <property type="entry name" value="Zn2Cys6_DnaBD"/>
</dbReference>
<dbReference type="PANTHER" id="PTHR47785">
    <property type="entry name" value="ZN(II)2CYS6 TRANSCRIPTION FACTOR (EUROFUNG)-RELATED-RELATED"/>
    <property type="match status" value="1"/>
</dbReference>
<sequence length="534" mass="59725">MASVCNHCRLRRRRCDRLRPQCSFCASQGVECVYGQASDFNPSPLVQELMSIRERLEFITPRLEARLQPSTRHDDAPTAAAPTRNFPPLSIRSPHLMQILGLPSNLASVLYRSEASVPPMTESSGEPTGIESTDLILHRFREQVHRWYPVLHPDFTIQFFGSNTTGFPYSTQSCLSLLVSSLAGLGHDQLYCSHFKAALSMIPIVFQECSVASVQCLVLFSICFACRLQPRQAYTYIQAACLKIQPLIKSPYLSQESSEYSLVTRLYWTIYLIESEIAMHLSLSSCGKTCRRQLATIPLPTSTYMWDYIADSNSPWISSLSNTPPTGRPIEPLQSHFYFVTEVHLQLVLNNHVSLENDMPGPFRVNSLHTDGSLGPISPPVPLPDMPPSPNSPDAQPYHAQNLNGAVCLAKYHMYEVSAYWPAIYRIMLDGLVDSELLPYVPLFFESVTSFLCAAQITIGVCPAKTWFFSASIYTISISAVRALEVPSLRCLAQPRLWECLQASVGALRGPSEICPSVSYMLESLRDRLERVRG</sequence>
<evidence type="ECO:0000313" key="9">
    <source>
        <dbReference type="Proteomes" id="UP001610334"/>
    </source>
</evidence>
<proteinExistence type="predicted"/>
<dbReference type="Gene3D" id="4.10.240.10">
    <property type="entry name" value="Zn(2)-C6 fungal-type DNA-binding domain"/>
    <property type="match status" value="1"/>
</dbReference>